<name>A0ABS1CRP4_9GAMM</name>
<reference evidence="2 3" key="1">
    <citation type="journal article" date="2020" name="Microorganisms">
        <title>Osmotic Adaptation and Compatible Solute Biosynthesis of Phototrophic Bacteria as Revealed from Genome Analyses.</title>
        <authorList>
            <person name="Imhoff J.F."/>
            <person name="Rahn T."/>
            <person name="Kunzel S."/>
            <person name="Keller A."/>
            <person name="Neulinger S.C."/>
        </authorList>
    </citation>
    <scope>NUCLEOTIDE SEQUENCE [LARGE SCALE GENOMIC DNA]</scope>
    <source>
        <strain evidence="2 3">DSM 6210</strain>
    </source>
</reference>
<protein>
    <recommendedName>
        <fullName evidence="4">Helicase</fullName>
    </recommendedName>
</protein>
<accession>A0ABS1CRP4</accession>
<evidence type="ECO:0008006" key="4">
    <source>
        <dbReference type="Google" id="ProtNLM"/>
    </source>
</evidence>
<keyword evidence="3" id="KW-1185">Reference proteome</keyword>
<evidence type="ECO:0000313" key="2">
    <source>
        <dbReference type="EMBL" id="MBK1634016.1"/>
    </source>
</evidence>
<feature type="non-terminal residue" evidence="2">
    <location>
        <position position="1"/>
    </location>
</feature>
<feature type="region of interest" description="Disordered" evidence="1">
    <location>
        <begin position="106"/>
        <end position="135"/>
    </location>
</feature>
<organism evidence="2 3">
    <name type="scientific">Thiohalocapsa halophila</name>
    <dbReference type="NCBI Taxonomy" id="69359"/>
    <lineage>
        <taxon>Bacteria</taxon>
        <taxon>Pseudomonadati</taxon>
        <taxon>Pseudomonadota</taxon>
        <taxon>Gammaproteobacteria</taxon>
        <taxon>Chromatiales</taxon>
        <taxon>Chromatiaceae</taxon>
        <taxon>Thiohalocapsa</taxon>
    </lineage>
</organism>
<evidence type="ECO:0000256" key="1">
    <source>
        <dbReference type="SAM" id="MobiDB-lite"/>
    </source>
</evidence>
<feature type="compositionally biased region" description="Low complexity" evidence="1">
    <location>
        <begin position="106"/>
        <end position="125"/>
    </location>
</feature>
<dbReference type="EMBL" id="NRRV01000200">
    <property type="protein sequence ID" value="MBK1634016.1"/>
    <property type="molecule type" value="Genomic_DNA"/>
</dbReference>
<gene>
    <name evidence="2" type="ORF">CKO31_25515</name>
</gene>
<comment type="caution">
    <text evidence="2">The sequence shown here is derived from an EMBL/GenBank/DDBJ whole genome shotgun (WGS) entry which is preliminary data.</text>
</comment>
<evidence type="ECO:0000313" key="3">
    <source>
        <dbReference type="Proteomes" id="UP000748752"/>
    </source>
</evidence>
<sequence>RWLGTAANSTAQLLDRLDSLRVAMDETLQQREGLLWLRYPDWFDTAAWPAAEAAQSLSDDGLLEPDPRTPMRRVRDHAGERWLVLNAEVSRHLGVLLDGSGLAQAASAPESAQGGAAPASSADGAADPDREPTGDDARSLIEVILRDLGAQSEPRDGSHTQILDHATLKTLAKQHRLGV</sequence>
<dbReference type="Proteomes" id="UP000748752">
    <property type="component" value="Unassembled WGS sequence"/>
</dbReference>
<proteinExistence type="predicted"/>